<gene>
    <name evidence="3" type="ordered locus">Alide2_3293</name>
</gene>
<evidence type="ECO:0000256" key="1">
    <source>
        <dbReference type="SAM" id="MobiDB-lite"/>
    </source>
</evidence>
<dbReference type="EMBL" id="CP002657">
    <property type="protein sequence ID" value="AEB85634.1"/>
    <property type="molecule type" value="Genomic_DNA"/>
</dbReference>
<sequence length="160" mass="16334">MTMFEELFALACSATLTMTVSADEKSGRLTVNVIPKPRQDAGEPGLTQPLSLTATPQEFDAGFIEALRGYREVRQSLAQQAEATKEVIEAAKAASVKKASDATVKAGASKSVPAKPVTAPAVSASDSAADDEEEGDASQAPAAGAVPATATGSDSFDLFG</sequence>
<dbReference type="NCBIfam" id="TIGR03741">
    <property type="entry name" value="PRTRC_E"/>
    <property type="match status" value="1"/>
</dbReference>
<proteinExistence type="predicted"/>
<evidence type="ECO:0000313" key="3">
    <source>
        <dbReference type="EMBL" id="AEB85634.1"/>
    </source>
</evidence>
<feature type="compositionally biased region" description="Low complexity" evidence="1">
    <location>
        <begin position="95"/>
        <end position="106"/>
    </location>
</feature>
<keyword evidence="4" id="KW-1185">Reference proteome</keyword>
<evidence type="ECO:0000259" key="2">
    <source>
        <dbReference type="Pfam" id="PF19556"/>
    </source>
</evidence>
<dbReference type="Pfam" id="PF19556">
    <property type="entry name" value="PRTRC_E"/>
    <property type="match status" value="1"/>
</dbReference>
<dbReference type="RefSeq" id="WP_013722612.1">
    <property type="nucleotide sequence ID" value="NC_015422.1"/>
</dbReference>
<organism evidence="3 4">
    <name type="scientific">Alicycliphilus denitrificans (strain DSM 14773 / CIP 107495 / K601)</name>
    <dbReference type="NCBI Taxonomy" id="596154"/>
    <lineage>
        <taxon>Bacteria</taxon>
        <taxon>Pseudomonadati</taxon>
        <taxon>Pseudomonadota</taxon>
        <taxon>Betaproteobacteria</taxon>
        <taxon>Burkholderiales</taxon>
        <taxon>Comamonadaceae</taxon>
        <taxon>Alicycliphilus</taxon>
    </lineage>
</organism>
<dbReference type="KEGG" id="adk:Alide2_3293"/>
<dbReference type="Proteomes" id="UP000007938">
    <property type="component" value="Chromosome"/>
</dbReference>
<feature type="region of interest" description="Disordered" evidence="1">
    <location>
        <begin position="95"/>
        <end position="160"/>
    </location>
</feature>
<dbReference type="AlphaFoldDB" id="F4G944"/>
<name>F4G944_ALIDK</name>
<accession>F4G944</accession>
<evidence type="ECO:0000313" key="4">
    <source>
        <dbReference type="Proteomes" id="UP000007938"/>
    </source>
</evidence>
<dbReference type="STRING" id="596154.Alide2_3293"/>
<dbReference type="HOGENOM" id="CLU_1657942_0_0_4"/>
<reference evidence="3 4" key="1">
    <citation type="journal article" date="2011" name="J. Bacteriol.">
        <title>Genome Sequences of Alicycliphilus denitrificans Strains BC and K601T.</title>
        <authorList>
            <person name="Oosterkamp M.J."/>
            <person name="Veuskens T."/>
            <person name="Plugge C.M."/>
            <person name="Langenhoff A.A."/>
            <person name="Gerritse J."/>
            <person name="van Berkel W.J."/>
            <person name="Pieper D.H."/>
            <person name="Junca H."/>
            <person name="Goodwin L.A."/>
            <person name="Daligault H.E."/>
            <person name="Bruce D.C."/>
            <person name="Detter J.C."/>
            <person name="Tapia R."/>
            <person name="Han C.S."/>
            <person name="Land M.L."/>
            <person name="Hauser L.J."/>
            <person name="Smidt H."/>
            <person name="Stams A.J."/>
        </authorList>
    </citation>
    <scope>NUCLEOTIDE SEQUENCE [LARGE SCALE GENOMIC DNA]</scope>
    <source>
        <strain evidence="4">DSM 14773 / CIP 107495 / K601</strain>
    </source>
</reference>
<dbReference type="eggNOG" id="ENOG5033EC8">
    <property type="taxonomic scope" value="Bacteria"/>
</dbReference>
<dbReference type="InterPro" id="IPR022273">
    <property type="entry name" value="PRTRC_protein-E"/>
</dbReference>
<feature type="domain" description="ParB-related ThiF-related cassette protein E" evidence="2">
    <location>
        <begin position="3"/>
        <end position="105"/>
    </location>
</feature>
<reference evidence="3 4" key="2">
    <citation type="submission" date="2011-04" db="EMBL/GenBank/DDBJ databases">
        <title>Complete sequence of chromosome of Alicycliphilus denitrificans K601.</title>
        <authorList>
            <consortium name="US DOE Joint Genome Institute"/>
            <person name="Lucas S."/>
            <person name="Han J."/>
            <person name="Lapidus A."/>
            <person name="Cheng J.-F."/>
            <person name="Goodwin L."/>
            <person name="Pitluck S."/>
            <person name="Peters L."/>
            <person name="Zeytun A."/>
            <person name="Detter J.C."/>
            <person name="Han C."/>
            <person name="Tapia R."/>
            <person name="Land M."/>
            <person name="Hauser L."/>
            <person name="Kyrpides N."/>
            <person name="Ivanova N."/>
            <person name="Mikhailova N."/>
            <person name="Pagani I."/>
            <person name="Oosterkamp M."/>
            <person name="Pieper D."/>
            <person name="van Berkel W."/>
            <person name="Langenhoff A."/>
            <person name="Smidt H."/>
            <person name="Stams A."/>
            <person name="Woyke T."/>
        </authorList>
    </citation>
    <scope>NUCLEOTIDE SEQUENCE [LARGE SCALE GENOMIC DNA]</scope>
    <source>
        <strain evidence="4">DSM 14773 / CIP 107495 / K601</strain>
    </source>
</reference>
<protein>
    <submittedName>
        <fullName evidence="3">PRTRC system protein E</fullName>
    </submittedName>
</protein>
<dbReference type="OrthoDB" id="8562883at2"/>
<feature type="compositionally biased region" description="Low complexity" evidence="1">
    <location>
        <begin position="137"/>
        <end position="153"/>
    </location>
</feature>